<evidence type="ECO:0000313" key="3">
    <source>
        <dbReference type="EMBL" id="MFC5173246.1"/>
    </source>
</evidence>
<sequence>MPGTITVGLDGTEHALAAADWAAQEAVRRGTDLRLVHAWVWHPTDTAYVGDRASEERTLRTMLSEAESRVAEAHPALDVSTELLVDDPVPALVAEAARAGMLVLGSRGYGTLAGYLIGSVSLHVLRMTERPVVMVRGTGQDATVRQPAGDVVVGVQDADEAGGAVIDFAFAAASERGTSLRAVYAWSIPTVLLWSPGSMWLAEQEGGLEPLHRQILADALSPWREKYPEVDVVEHVEAGTAAEVLLSHSDRAGLLVVGRRTHDTGLRRLGPVTHAALHHARCAVAVVPHA</sequence>
<dbReference type="PANTHER" id="PTHR46553">
    <property type="entry name" value="ADENINE NUCLEOTIDE ALPHA HYDROLASES-LIKE SUPERFAMILY PROTEIN"/>
    <property type="match status" value="1"/>
</dbReference>
<comment type="similarity">
    <text evidence="1">Belongs to the universal stress protein A family.</text>
</comment>
<dbReference type="RefSeq" id="WP_065848583.1">
    <property type="nucleotide sequence ID" value="NZ_JBHSKI010000009.1"/>
</dbReference>
<dbReference type="Proteomes" id="UP001596208">
    <property type="component" value="Unassembled WGS sequence"/>
</dbReference>
<dbReference type="InterPro" id="IPR014729">
    <property type="entry name" value="Rossmann-like_a/b/a_fold"/>
</dbReference>
<reference evidence="4" key="1">
    <citation type="journal article" date="2019" name="Int. J. Syst. Evol. Microbiol.">
        <title>The Global Catalogue of Microorganisms (GCM) 10K type strain sequencing project: providing services to taxonomists for standard genome sequencing and annotation.</title>
        <authorList>
            <consortium name="The Broad Institute Genomics Platform"/>
            <consortium name="The Broad Institute Genome Sequencing Center for Infectious Disease"/>
            <person name="Wu L."/>
            <person name="Ma J."/>
        </authorList>
    </citation>
    <scope>NUCLEOTIDE SEQUENCE [LARGE SCALE GENOMIC DNA]</scope>
    <source>
        <strain evidence="4">CGMCC 4.1721</strain>
    </source>
</reference>
<comment type="caution">
    <text evidence="3">The sequence shown here is derived from an EMBL/GenBank/DDBJ whole genome shotgun (WGS) entry which is preliminary data.</text>
</comment>
<dbReference type="Pfam" id="PF00582">
    <property type="entry name" value="Usp"/>
    <property type="match status" value="2"/>
</dbReference>
<proteinExistence type="inferred from homology"/>
<dbReference type="EMBL" id="JBHSKI010000009">
    <property type="protein sequence ID" value="MFC5173246.1"/>
    <property type="molecule type" value="Genomic_DNA"/>
</dbReference>
<organism evidence="3 4">
    <name type="scientific">Streptomyces mutomycini</name>
    <dbReference type="NCBI Taxonomy" id="284036"/>
    <lineage>
        <taxon>Bacteria</taxon>
        <taxon>Bacillati</taxon>
        <taxon>Actinomycetota</taxon>
        <taxon>Actinomycetes</taxon>
        <taxon>Kitasatosporales</taxon>
        <taxon>Streptomycetaceae</taxon>
        <taxon>Streptomyces</taxon>
    </lineage>
</organism>
<dbReference type="Gene3D" id="3.40.50.620">
    <property type="entry name" value="HUPs"/>
    <property type="match status" value="2"/>
</dbReference>
<evidence type="ECO:0000313" key="4">
    <source>
        <dbReference type="Proteomes" id="UP001596208"/>
    </source>
</evidence>
<dbReference type="PANTHER" id="PTHR46553:SF3">
    <property type="entry name" value="ADENINE NUCLEOTIDE ALPHA HYDROLASES-LIKE SUPERFAMILY PROTEIN"/>
    <property type="match status" value="1"/>
</dbReference>
<gene>
    <name evidence="3" type="ORF">ACFPRK_22045</name>
</gene>
<dbReference type="PRINTS" id="PR01438">
    <property type="entry name" value="UNVRSLSTRESS"/>
</dbReference>
<dbReference type="InterPro" id="IPR006015">
    <property type="entry name" value="Universal_stress_UspA"/>
</dbReference>
<evidence type="ECO:0000259" key="2">
    <source>
        <dbReference type="Pfam" id="PF00582"/>
    </source>
</evidence>
<feature type="domain" description="UspA" evidence="2">
    <location>
        <begin position="151"/>
        <end position="288"/>
    </location>
</feature>
<evidence type="ECO:0000256" key="1">
    <source>
        <dbReference type="ARBA" id="ARBA00008791"/>
    </source>
</evidence>
<name>A0ABW0B7X0_9ACTN</name>
<keyword evidence="4" id="KW-1185">Reference proteome</keyword>
<feature type="domain" description="UspA" evidence="2">
    <location>
        <begin position="3"/>
        <end position="136"/>
    </location>
</feature>
<dbReference type="InterPro" id="IPR006016">
    <property type="entry name" value="UspA"/>
</dbReference>
<protein>
    <submittedName>
        <fullName evidence="3">Universal stress protein</fullName>
    </submittedName>
</protein>
<dbReference type="SUPFAM" id="SSF52402">
    <property type="entry name" value="Adenine nucleotide alpha hydrolases-like"/>
    <property type="match status" value="2"/>
</dbReference>
<accession>A0ABW0B7X0</accession>